<dbReference type="PANTHER" id="PTHR41709">
    <property type="entry name" value="KAIB-LIKE PROTEIN 1"/>
    <property type="match status" value="1"/>
</dbReference>
<feature type="domain" description="KaiB" evidence="1">
    <location>
        <begin position="16"/>
        <end position="97"/>
    </location>
</feature>
<sequence length="98" mass="11016">MTDKRQTDHPDLEFLRLFIAGNEANSQLARKNLDHIVERSKFDKSLVKIIDVYDDHQTAIDNKIFLTPTLLIGVGGSLIRVVGNLDDVDGVLHKMKAC</sequence>
<dbReference type="InterPro" id="IPR039022">
    <property type="entry name" value="KaiB-like"/>
</dbReference>
<organism evidence="2 3">
    <name type="scientific">Desulfoferula mesophila</name>
    <dbReference type="NCBI Taxonomy" id="3058419"/>
    <lineage>
        <taxon>Bacteria</taxon>
        <taxon>Pseudomonadati</taxon>
        <taxon>Thermodesulfobacteriota</taxon>
        <taxon>Desulfarculia</taxon>
        <taxon>Desulfarculales</taxon>
        <taxon>Desulfarculaceae</taxon>
        <taxon>Desulfoferula</taxon>
    </lineage>
</organism>
<evidence type="ECO:0000259" key="1">
    <source>
        <dbReference type="SMART" id="SM01248"/>
    </source>
</evidence>
<dbReference type="EMBL" id="AP028679">
    <property type="protein sequence ID" value="BEQ13893.1"/>
    <property type="molecule type" value="Genomic_DNA"/>
</dbReference>
<name>A0AAU9E9V0_9BACT</name>
<dbReference type="RefSeq" id="WP_338605626.1">
    <property type="nucleotide sequence ID" value="NZ_AP028679.1"/>
</dbReference>
<gene>
    <name evidence="2" type="ORF">FAK_09590</name>
</gene>
<evidence type="ECO:0000313" key="2">
    <source>
        <dbReference type="EMBL" id="BEQ13893.1"/>
    </source>
</evidence>
<dbReference type="PANTHER" id="PTHR41709:SF2">
    <property type="entry name" value="CIRCADIAN CLOCK PROTEIN KAIB2"/>
    <property type="match status" value="1"/>
</dbReference>
<dbReference type="AlphaFoldDB" id="A0AAU9E9V0"/>
<evidence type="ECO:0000313" key="3">
    <source>
        <dbReference type="Proteomes" id="UP001366166"/>
    </source>
</evidence>
<dbReference type="Pfam" id="PF07689">
    <property type="entry name" value="KaiB"/>
    <property type="match status" value="1"/>
</dbReference>
<dbReference type="InterPro" id="IPR011649">
    <property type="entry name" value="KaiB_domain"/>
</dbReference>
<dbReference type="Proteomes" id="UP001366166">
    <property type="component" value="Chromosome"/>
</dbReference>
<dbReference type="KEGG" id="dmp:FAK_09590"/>
<accession>A0AAU9E9V0</accession>
<protein>
    <recommendedName>
        <fullName evidence="1">KaiB domain-containing protein</fullName>
    </recommendedName>
</protein>
<proteinExistence type="predicted"/>
<dbReference type="SMART" id="SM01248">
    <property type="entry name" value="KaiB"/>
    <property type="match status" value="1"/>
</dbReference>
<dbReference type="InterPro" id="IPR036249">
    <property type="entry name" value="Thioredoxin-like_sf"/>
</dbReference>
<reference evidence="3" key="1">
    <citation type="journal article" date="2023" name="Arch. Microbiol.">
        <title>Desulfoferula mesophilus gen. nov. sp. nov., a mesophilic sulfate-reducing bacterium isolated from a brackish lake sediment.</title>
        <authorList>
            <person name="Watanabe T."/>
            <person name="Yabe T."/>
            <person name="Tsuji J.M."/>
            <person name="Fukui M."/>
        </authorList>
    </citation>
    <scope>NUCLEOTIDE SEQUENCE [LARGE SCALE GENOMIC DNA]</scope>
    <source>
        <strain evidence="3">12FAK</strain>
    </source>
</reference>
<dbReference type="SUPFAM" id="SSF52833">
    <property type="entry name" value="Thioredoxin-like"/>
    <property type="match status" value="1"/>
</dbReference>
<keyword evidence="3" id="KW-1185">Reference proteome</keyword>
<dbReference type="GO" id="GO:0048511">
    <property type="term" value="P:rhythmic process"/>
    <property type="evidence" value="ECO:0007669"/>
    <property type="project" value="InterPro"/>
</dbReference>
<dbReference type="Gene3D" id="3.40.30.10">
    <property type="entry name" value="Glutaredoxin"/>
    <property type="match status" value="1"/>
</dbReference>